<dbReference type="OrthoDB" id="5386330at2759"/>
<evidence type="ECO:0000259" key="3">
    <source>
        <dbReference type="PROSITE" id="PS50048"/>
    </source>
</evidence>
<organism evidence="4 5">
    <name type="scientific">Dactylonectria estremocensis</name>
    <dbReference type="NCBI Taxonomy" id="1079267"/>
    <lineage>
        <taxon>Eukaryota</taxon>
        <taxon>Fungi</taxon>
        <taxon>Dikarya</taxon>
        <taxon>Ascomycota</taxon>
        <taxon>Pezizomycotina</taxon>
        <taxon>Sordariomycetes</taxon>
        <taxon>Hypocreomycetidae</taxon>
        <taxon>Hypocreales</taxon>
        <taxon>Nectriaceae</taxon>
        <taxon>Dactylonectria</taxon>
    </lineage>
</organism>
<protein>
    <submittedName>
        <fullName evidence="4">Fungal-specific transcription factor domain-containing protein</fullName>
    </submittedName>
</protein>
<dbReference type="SUPFAM" id="SSF57701">
    <property type="entry name" value="Zn2/Cys6 DNA-binding domain"/>
    <property type="match status" value="1"/>
</dbReference>
<dbReference type="GO" id="GO:0045944">
    <property type="term" value="P:positive regulation of transcription by RNA polymerase II"/>
    <property type="evidence" value="ECO:0007669"/>
    <property type="project" value="TreeGrafter"/>
</dbReference>
<dbReference type="InterPro" id="IPR021858">
    <property type="entry name" value="Fun_TF"/>
</dbReference>
<dbReference type="EMBL" id="JAGMUU010000020">
    <property type="protein sequence ID" value="KAH7129958.1"/>
    <property type="molecule type" value="Genomic_DNA"/>
</dbReference>
<dbReference type="AlphaFoldDB" id="A0A9P9E2P4"/>
<dbReference type="Proteomes" id="UP000717696">
    <property type="component" value="Unassembled WGS sequence"/>
</dbReference>
<dbReference type="SMART" id="SM00066">
    <property type="entry name" value="GAL4"/>
    <property type="match status" value="1"/>
</dbReference>
<feature type="domain" description="Zn(2)-C6 fungal-type" evidence="3">
    <location>
        <begin position="6"/>
        <end position="35"/>
    </location>
</feature>
<gene>
    <name evidence="4" type="ORF">B0J13DRAFT_133861</name>
</gene>
<proteinExistence type="predicted"/>
<dbReference type="InterPro" id="IPR001138">
    <property type="entry name" value="Zn2Cys6_DnaBD"/>
</dbReference>
<dbReference type="Gene3D" id="4.10.240.10">
    <property type="entry name" value="Zn(2)-C6 fungal-type DNA-binding domain"/>
    <property type="match status" value="1"/>
</dbReference>
<evidence type="ECO:0000256" key="2">
    <source>
        <dbReference type="ARBA" id="ARBA00023242"/>
    </source>
</evidence>
<dbReference type="PANTHER" id="PTHR37534:SF48">
    <property type="entry name" value="FINGER DOMAIN PROTEIN, PUTATIVE-RELATED"/>
    <property type="match status" value="1"/>
</dbReference>
<name>A0A9P9E2P4_9HYPO</name>
<dbReference type="Pfam" id="PF00172">
    <property type="entry name" value="Zn_clus"/>
    <property type="match status" value="1"/>
</dbReference>
<accession>A0A9P9E2P4</accession>
<dbReference type="PROSITE" id="PS50048">
    <property type="entry name" value="ZN2_CY6_FUNGAL_2"/>
    <property type="match status" value="1"/>
</dbReference>
<dbReference type="Pfam" id="PF11951">
    <property type="entry name" value="Fungal_trans_2"/>
    <property type="match status" value="1"/>
</dbReference>
<reference evidence="4" key="1">
    <citation type="journal article" date="2021" name="Nat. Commun.">
        <title>Genetic determinants of endophytism in the Arabidopsis root mycobiome.</title>
        <authorList>
            <person name="Mesny F."/>
            <person name="Miyauchi S."/>
            <person name="Thiergart T."/>
            <person name="Pickel B."/>
            <person name="Atanasova L."/>
            <person name="Karlsson M."/>
            <person name="Huettel B."/>
            <person name="Barry K.W."/>
            <person name="Haridas S."/>
            <person name="Chen C."/>
            <person name="Bauer D."/>
            <person name="Andreopoulos W."/>
            <person name="Pangilinan J."/>
            <person name="LaButti K."/>
            <person name="Riley R."/>
            <person name="Lipzen A."/>
            <person name="Clum A."/>
            <person name="Drula E."/>
            <person name="Henrissat B."/>
            <person name="Kohler A."/>
            <person name="Grigoriev I.V."/>
            <person name="Martin F.M."/>
            <person name="Hacquard S."/>
        </authorList>
    </citation>
    <scope>NUCLEOTIDE SEQUENCE</scope>
    <source>
        <strain evidence="4">MPI-CAGE-AT-0021</strain>
    </source>
</reference>
<comment type="caution">
    <text evidence="4">The sequence shown here is derived from an EMBL/GenBank/DDBJ whole genome shotgun (WGS) entry which is preliminary data.</text>
</comment>
<dbReference type="PANTHER" id="PTHR37534">
    <property type="entry name" value="TRANSCRIPTIONAL ACTIVATOR PROTEIN UGA3"/>
    <property type="match status" value="1"/>
</dbReference>
<dbReference type="GO" id="GO:0008270">
    <property type="term" value="F:zinc ion binding"/>
    <property type="evidence" value="ECO:0007669"/>
    <property type="project" value="InterPro"/>
</dbReference>
<dbReference type="CDD" id="cd00067">
    <property type="entry name" value="GAL4"/>
    <property type="match status" value="1"/>
</dbReference>
<dbReference type="InterPro" id="IPR036864">
    <property type="entry name" value="Zn2-C6_fun-type_DNA-bd_sf"/>
</dbReference>
<sequence>MTNPKPCWECVKRRLVCDFGRPRCRKCQARNVQCSGYDDKKPLTWLAPGQTRSKGRRARTESNVIRLTLRDSDEATTVFEAIEYFNVRICPDMIATGRGGDPKGPLFVPIESTPHLPANIRHTLVSIALSHRILQFEDGFESDRAALSTKLQAHRGSAIRHLAIQLKTGAQASDVTLASVLIFLFAEIQHTLSSNWRYHCDAIYAIVDMLGGMPAVVLCEPIIRYLLCYFVLVDVMGGTTAPSIDPNRARRHIELINLLPAFYGHGLSTTIPCPPHLLSEIISINALRSQKDALIPLGYDHKAAASDILKRVACFSAEKWAEDIGLHERSPSDSAKAQQQIESWDWQTVARAYQSAVTLYCMSSLLDTGDTPTGQQASNVDIALLKSTYRDLLLRSLKAIASNPECQLRKLVFWPLVIGGIEVDPDDSSSKDFILGELAWMSKTLGTASPLVAKDLLGKIWSSPHDSKGHSVRNWDSLFDRPYVFVI</sequence>
<evidence type="ECO:0000313" key="4">
    <source>
        <dbReference type="EMBL" id="KAH7129958.1"/>
    </source>
</evidence>
<keyword evidence="5" id="KW-1185">Reference proteome</keyword>
<dbReference type="GO" id="GO:0000981">
    <property type="term" value="F:DNA-binding transcription factor activity, RNA polymerase II-specific"/>
    <property type="evidence" value="ECO:0007669"/>
    <property type="project" value="InterPro"/>
</dbReference>
<comment type="subcellular location">
    <subcellularLocation>
        <location evidence="1">Nucleus</location>
    </subcellularLocation>
</comment>
<evidence type="ECO:0000256" key="1">
    <source>
        <dbReference type="ARBA" id="ARBA00004123"/>
    </source>
</evidence>
<evidence type="ECO:0000313" key="5">
    <source>
        <dbReference type="Proteomes" id="UP000717696"/>
    </source>
</evidence>
<keyword evidence="2" id="KW-0539">Nucleus</keyword>
<dbReference type="GO" id="GO:0000976">
    <property type="term" value="F:transcription cis-regulatory region binding"/>
    <property type="evidence" value="ECO:0007669"/>
    <property type="project" value="TreeGrafter"/>
</dbReference>
<dbReference type="GO" id="GO:0005634">
    <property type="term" value="C:nucleus"/>
    <property type="evidence" value="ECO:0007669"/>
    <property type="project" value="UniProtKB-SubCell"/>
</dbReference>